<gene>
    <name evidence="1" type="ORF">UFOVP312_17</name>
</gene>
<dbReference type="EMBL" id="LR796318">
    <property type="protein sequence ID" value="CAB4136562.1"/>
    <property type="molecule type" value="Genomic_DNA"/>
</dbReference>
<name>A0A6J5LS34_9CAUD</name>
<proteinExistence type="predicted"/>
<protein>
    <submittedName>
        <fullName evidence="1">AAA domain containing protein</fullName>
    </submittedName>
</protein>
<accession>A0A6J5LS34</accession>
<reference evidence="1" key="1">
    <citation type="submission" date="2020-04" db="EMBL/GenBank/DDBJ databases">
        <authorList>
            <person name="Chiriac C."/>
            <person name="Salcher M."/>
            <person name="Ghai R."/>
            <person name="Kavagutti S V."/>
        </authorList>
    </citation>
    <scope>NUCLEOTIDE SEQUENCE</scope>
</reference>
<organism evidence="1">
    <name type="scientific">uncultured Caudovirales phage</name>
    <dbReference type="NCBI Taxonomy" id="2100421"/>
    <lineage>
        <taxon>Viruses</taxon>
        <taxon>Duplodnaviria</taxon>
        <taxon>Heunggongvirae</taxon>
        <taxon>Uroviricota</taxon>
        <taxon>Caudoviricetes</taxon>
        <taxon>Peduoviridae</taxon>
        <taxon>Maltschvirus</taxon>
        <taxon>Maltschvirus maltsch</taxon>
    </lineage>
</organism>
<evidence type="ECO:0000313" key="1">
    <source>
        <dbReference type="EMBL" id="CAB4136562.1"/>
    </source>
</evidence>
<dbReference type="Pfam" id="PF13479">
    <property type="entry name" value="AAA_24"/>
    <property type="match status" value="1"/>
</dbReference>
<sequence>MAFDLSSISRTKRLRAPKIVIAGPGKIGKTTFAAMAPNAVGILTEDGADAVDASAFPLCQSLDDVYSAIGTLLNEDHKFESVFLDSLDWLEPLLHAHVCAQNKWANIEAPGYGKGYIAAAEEWRSLLAGFETLRQQKNMAVILIAHDKIKHFESPMHDGYDQYVLKLHDRAAALVQEWADVIGWANYQIVTTESNSGFGNKEIKARTTGKRILHVEPHPAHMGGNRFSLKNMPLDWEAFAAAVAATTTPAN</sequence>